<organism evidence="2 3">
    <name type="scientific">Empedobacter stercoris</name>
    <dbReference type="NCBI Taxonomy" id="1628248"/>
    <lineage>
        <taxon>Bacteria</taxon>
        <taxon>Pseudomonadati</taxon>
        <taxon>Bacteroidota</taxon>
        <taxon>Flavobacteriia</taxon>
        <taxon>Flavobacteriales</taxon>
        <taxon>Weeksellaceae</taxon>
        <taxon>Empedobacter</taxon>
    </lineage>
</organism>
<accession>A0ABX1WL16</accession>
<evidence type="ECO:0000313" key="2">
    <source>
        <dbReference type="EMBL" id="NOJ75256.1"/>
    </source>
</evidence>
<protein>
    <recommendedName>
        <fullName evidence="4">DUF4013 domain-containing protein</fullName>
    </recommendedName>
</protein>
<keyword evidence="1" id="KW-1133">Transmembrane helix</keyword>
<dbReference type="RefSeq" id="WP_171622575.1">
    <property type="nucleotide sequence ID" value="NZ_CBCRZD010000028.1"/>
</dbReference>
<evidence type="ECO:0000313" key="3">
    <source>
        <dbReference type="Proteomes" id="UP000580344"/>
    </source>
</evidence>
<keyword evidence="1" id="KW-0812">Transmembrane</keyword>
<feature type="transmembrane region" description="Helical" evidence="1">
    <location>
        <begin position="206"/>
        <end position="230"/>
    </location>
</feature>
<feature type="transmembrane region" description="Helical" evidence="1">
    <location>
        <begin position="100"/>
        <end position="129"/>
    </location>
</feature>
<proteinExistence type="predicted"/>
<evidence type="ECO:0000256" key="1">
    <source>
        <dbReference type="SAM" id="Phobius"/>
    </source>
</evidence>
<reference evidence="2 3" key="1">
    <citation type="submission" date="2020-05" db="EMBL/GenBank/DDBJ databases">
        <title>Tigecycline resistant gene in Empedobacter stercoris.</title>
        <authorList>
            <person name="Chen Y."/>
            <person name="Cheng Y."/>
            <person name="Zhou K."/>
        </authorList>
    </citation>
    <scope>NUCLEOTIDE SEQUENCE [LARGE SCALE GENOMIC DNA]</scope>
    <source>
        <strain evidence="2 3">ES202</strain>
    </source>
</reference>
<evidence type="ECO:0008006" key="4">
    <source>
        <dbReference type="Google" id="ProtNLM"/>
    </source>
</evidence>
<feature type="transmembrane region" description="Helical" evidence="1">
    <location>
        <begin position="37"/>
        <end position="64"/>
    </location>
</feature>
<feature type="transmembrane region" description="Helical" evidence="1">
    <location>
        <begin position="181"/>
        <end position="200"/>
    </location>
</feature>
<keyword evidence="3" id="KW-1185">Reference proteome</keyword>
<feature type="transmembrane region" description="Helical" evidence="1">
    <location>
        <begin position="141"/>
        <end position="169"/>
    </location>
</feature>
<name>A0ABX1WL16_9FLAO</name>
<dbReference type="EMBL" id="JABFOQ010000008">
    <property type="protein sequence ID" value="NOJ75256.1"/>
    <property type="molecule type" value="Genomic_DNA"/>
</dbReference>
<sequence length="251" mass="28705">MNRTLDQVKVSRATQNKFDFRLGDYINQSFKIFGDNWLQFALFTLVSAIISILSVVTIIGPYLVMFPLQMGYGHVVDKIENGESFEFNDFFKGFEKWTRFIPFFLLMLGFSLLLMIPFVLLMGGFGLLVNENESFAPLFSLSIFAILPLFIIIGILLSVVTFFTPYIIYYGNYGVIDSIKLSYKIGMKNFWYILLTVLLYSILSQIGAYICFVGILATFPIAQIMAYLLVKDFLLTDDQKTEIDLLGTNQE</sequence>
<keyword evidence="1" id="KW-0472">Membrane</keyword>
<gene>
    <name evidence="2" type="ORF">HMH06_05290</name>
</gene>
<comment type="caution">
    <text evidence="2">The sequence shown here is derived from an EMBL/GenBank/DDBJ whole genome shotgun (WGS) entry which is preliminary data.</text>
</comment>
<dbReference type="Proteomes" id="UP000580344">
    <property type="component" value="Unassembled WGS sequence"/>
</dbReference>